<keyword evidence="6" id="KW-1185">Reference proteome</keyword>
<dbReference type="EMBL" id="JAFJYH010000156">
    <property type="protein sequence ID" value="KAG4417414.1"/>
    <property type="molecule type" value="Genomic_DNA"/>
</dbReference>
<keyword evidence="2 3" id="KW-0040">ANK repeat</keyword>
<dbReference type="PANTHER" id="PTHR24198">
    <property type="entry name" value="ANKYRIN REPEAT AND PROTEIN KINASE DOMAIN-CONTAINING PROTEIN"/>
    <property type="match status" value="1"/>
</dbReference>
<feature type="repeat" description="ANK" evidence="3">
    <location>
        <begin position="747"/>
        <end position="779"/>
    </location>
</feature>
<feature type="compositionally biased region" description="Pro residues" evidence="4">
    <location>
        <begin position="1027"/>
        <end position="1036"/>
    </location>
</feature>
<feature type="region of interest" description="Disordered" evidence="4">
    <location>
        <begin position="907"/>
        <end position="938"/>
    </location>
</feature>
<evidence type="ECO:0000256" key="4">
    <source>
        <dbReference type="SAM" id="MobiDB-lite"/>
    </source>
</evidence>
<feature type="repeat" description="ANK" evidence="3">
    <location>
        <begin position="512"/>
        <end position="544"/>
    </location>
</feature>
<sequence length="1101" mass="119317">MDPVSFLGAVGAGAGIVATIVKTLQKLSELRERFQEADTTIRLLNTELLTIHAALVQIDVWAKYTFTPTSPIQEDLRSAFEVSLDGCGLAMNILAAEIESLANDPSDFSTRARTLFNETSMRIHQQRLHAQVGALQLLIQAVQVPSLPGQAALLREPKNRQIIERIRDDTSSLRTIAQSTHAGRESIITRTNSTVGSTVFPFDREIMNSGPYQNNGAEAIGKREDQIAGAQARWDAAPNGSRQGRRSQARQPAPVLTSDRATVPRDRLSPNVEQSEQWQRPQPYEISISSGGSSPNGRDVKSLLRISPGLDSALFNRGKSSEIKNWMPDLFKRRSRPSLSFSRQNLSPSTPSTPVGRRGRRRSEYDLKRSIDLSSQGGFAVPPIVRAAQEGSSVEIESLLDQGAKIEEVHAPTGRTALAVASHCGHDYIVKLLVAHGARTDVVDMSGMAPLHLAAARGHCEVVEHLLGEGVDVDAPGPAKKTPLRLASENGYDDVTELLLQHGAKVNTRDGKQLTALHATAKQGDEHMVNLLLANGADVEAKDRDFMSALHYAAENGHAGTVDILLKNKASIESCGKESKTALMCACSSGSPGSKDVVKLLIKKKASLKHKGDGDMMALHWASYNGHDEIVDLLVQKRVPIDARTKDGRTPLHVAVLSRNFSTAELLMRRGGFVEAQCANSMRPLHYACEAGDVDLVQLLLSGNAELEAVATSLGRRPIHIATSNGFREVVDLLLGRGASIDARDAAGERPLCLASANGNADLVQLLLDRGAAMRLKFSQGQYHEDSPLCLAAKYGQLSVVRELITRGTSIRQKDEQGWQPLRYAAYFGWPDVVETLLEGGASVSGLSQGSWGFSISATRVGFAPNMNITDERKARVLKLMQTAEHQESSAQDAAAPQATYATLQQHEPAEKDDDQDDVEEKINSIPSPRPPRPWPYEPNSVASIAAIASALTPSPPEGLYLLAPEPEVDRSEEKPVPSPYTPYTTSPPIPKSRDSSALASRLRSDISTLSSSDSPFSESTISAMPPFRPPPPPPSQSARDLADVEDLERIQALRCDNCRIAGKPTPDLTCNKCRTAVFRFSYNRTAEPIPPGSTIHEIGT</sequence>
<dbReference type="InterPro" id="IPR036770">
    <property type="entry name" value="Ankyrin_rpt-contain_sf"/>
</dbReference>
<dbReference type="GO" id="GO:0005737">
    <property type="term" value="C:cytoplasm"/>
    <property type="evidence" value="ECO:0007669"/>
    <property type="project" value="TreeGrafter"/>
</dbReference>
<dbReference type="PROSITE" id="PS50088">
    <property type="entry name" value="ANK_REPEAT"/>
    <property type="match status" value="12"/>
</dbReference>
<evidence type="ECO:0000256" key="1">
    <source>
        <dbReference type="ARBA" id="ARBA00022737"/>
    </source>
</evidence>
<feature type="region of interest" description="Disordered" evidence="4">
    <location>
        <begin position="337"/>
        <end position="362"/>
    </location>
</feature>
<evidence type="ECO:0000256" key="2">
    <source>
        <dbReference type="ARBA" id="ARBA00023043"/>
    </source>
</evidence>
<feature type="repeat" description="ANK" evidence="3">
    <location>
        <begin position="680"/>
        <end position="712"/>
    </location>
</feature>
<dbReference type="PANTHER" id="PTHR24198:SF193">
    <property type="match status" value="1"/>
</dbReference>
<dbReference type="Pfam" id="PF13637">
    <property type="entry name" value="Ank_4"/>
    <property type="match status" value="1"/>
</dbReference>
<evidence type="ECO:0000256" key="3">
    <source>
        <dbReference type="PROSITE-ProRule" id="PRU00023"/>
    </source>
</evidence>
<dbReference type="Pfam" id="PF12796">
    <property type="entry name" value="Ank_2"/>
    <property type="match status" value="4"/>
</dbReference>
<feature type="compositionally biased region" description="Polar residues" evidence="4">
    <location>
        <begin position="271"/>
        <end position="280"/>
    </location>
</feature>
<feature type="compositionally biased region" description="Pro residues" evidence="4">
    <location>
        <begin position="928"/>
        <end position="937"/>
    </location>
</feature>
<dbReference type="PROSITE" id="PS50297">
    <property type="entry name" value="ANK_REP_REGION"/>
    <property type="match status" value="11"/>
</dbReference>
<feature type="region of interest" description="Disordered" evidence="4">
    <location>
        <begin position="226"/>
        <end position="302"/>
    </location>
</feature>
<gene>
    <name evidence="5" type="ORF">IFR04_009483</name>
</gene>
<feature type="repeat" description="ANK" evidence="3">
    <location>
        <begin position="817"/>
        <end position="849"/>
    </location>
</feature>
<feature type="repeat" description="ANK" evidence="3">
    <location>
        <begin position="446"/>
        <end position="478"/>
    </location>
</feature>
<feature type="repeat" description="ANK" evidence="3">
    <location>
        <begin position="784"/>
        <end position="816"/>
    </location>
</feature>
<evidence type="ECO:0008006" key="7">
    <source>
        <dbReference type="Google" id="ProtNLM"/>
    </source>
</evidence>
<dbReference type="Proteomes" id="UP000664132">
    <property type="component" value="Unassembled WGS sequence"/>
</dbReference>
<dbReference type="SMART" id="SM00248">
    <property type="entry name" value="ANK"/>
    <property type="match status" value="13"/>
</dbReference>
<feature type="compositionally biased region" description="Low complexity" evidence="4">
    <location>
        <begin position="996"/>
        <end position="1023"/>
    </location>
</feature>
<dbReference type="PRINTS" id="PR01415">
    <property type="entry name" value="ANKYRIN"/>
</dbReference>
<accession>A0A8H7TCM6</accession>
<evidence type="ECO:0000313" key="6">
    <source>
        <dbReference type="Proteomes" id="UP000664132"/>
    </source>
</evidence>
<feature type="compositionally biased region" description="Pro residues" evidence="4">
    <location>
        <begin position="977"/>
        <end position="991"/>
    </location>
</feature>
<dbReference type="OrthoDB" id="20872at2759"/>
<evidence type="ECO:0000313" key="5">
    <source>
        <dbReference type="EMBL" id="KAG4417414.1"/>
    </source>
</evidence>
<protein>
    <recommendedName>
        <fullName evidence="7">Ankyrin</fullName>
    </recommendedName>
</protein>
<name>A0A8H7TCM6_9HELO</name>
<feature type="repeat" description="ANK" evidence="3">
    <location>
        <begin position="413"/>
        <end position="445"/>
    </location>
</feature>
<organism evidence="5 6">
    <name type="scientific">Cadophora malorum</name>
    <dbReference type="NCBI Taxonomy" id="108018"/>
    <lineage>
        <taxon>Eukaryota</taxon>
        <taxon>Fungi</taxon>
        <taxon>Dikarya</taxon>
        <taxon>Ascomycota</taxon>
        <taxon>Pezizomycotina</taxon>
        <taxon>Leotiomycetes</taxon>
        <taxon>Helotiales</taxon>
        <taxon>Ploettnerulaceae</taxon>
        <taxon>Cadophora</taxon>
    </lineage>
</organism>
<reference evidence="5" key="1">
    <citation type="submission" date="2021-02" db="EMBL/GenBank/DDBJ databases">
        <title>Genome sequence Cadophora malorum strain M34.</title>
        <authorList>
            <person name="Stefanovic E."/>
            <person name="Vu D."/>
            <person name="Scully C."/>
            <person name="Dijksterhuis J."/>
            <person name="Roader J."/>
            <person name="Houbraken J."/>
        </authorList>
    </citation>
    <scope>NUCLEOTIDE SEQUENCE</scope>
    <source>
        <strain evidence="5">M34</strain>
    </source>
</reference>
<comment type="caution">
    <text evidence="5">The sequence shown here is derived from an EMBL/GenBank/DDBJ whole genome shotgun (WGS) entry which is preliminary data.</text>
</comment>
<feature type="compositionally biased region" description="Polar residues" evidence="4">
    <location>
        <begin position="337"/>
        <end position="353"/>
    </location>
</feature>
<dbReference type="SUPFAM" id="SSF48403">
    <property type="entry name" value="Ankyrin repeat"/>
    <property type="match status" value="2"/>
</dbReference>
<feature type="repeat" description="ANK" evidence="3">
    <location>
        <begin position="714"/>
        <end position="746"/>
    </location>
</feature>
<dbReference type="Pfam" id="PF00023">
    <property type="entry name" value="Ank"/>
    <property type="match status" value="1"/>
</dbReference>
<feature type="region of interest" description="Disordered" evidence="4">
    <location>
        <begin position="967"/>
        <end position="1043"/>
    </location>
</feature>
<keyword evidence="1" id="KW-0677">Repeat</keyword>
<feature type="repeat" description="ANK" evidence="3">
    <location>
        <begin position="614"/>
        <end position="646"/>
    </location>
</feature>
<dbReference type="Gene3D" id="1.25.40.20">
    <property type="entry name" value="Ankyrin repeat-containing domain"/>
    <property type="match status" value="3"/>
</dbReference>
<proteinExistence type="predicted"/>
<dbReference type="InterPro" id="IPR002110">
    <property type="entry name" value="Ankyrin_rpt"/>
</dbReference>
<feature type="repeat" description="ANK" evidence="3">
    <location>
        <begin position="647"/>
        <end position="679"/>
    </location>
</feature>
<feature type="compositionally biased region" description="Acidic residues" evidence="4">
    <location>
        <begin position="911"/>
        <end position="920"/>
    </location>
</feature>
<feature type="repeat" description="ANK" evidence="3">
    <location>
        <begin position="545"/>
        <end position="577"/>
    </location>
</feature>
<feature type="repeat" description="ANK" evidence="3">
    <location>
        <begin position="479"/>
        <end position="511"/>
    </location>
</feature>
<dbReference type="AlphaFoldDB" id="A0A8H7TCM6"/>